<dbReference type="PANTHER" id="PTHR30386">
    <property type="entry name" value="MEMBRANE FUSION SUBUNIT OF EMRAB-TOLC MULTIDRUG EFFLUX PUMP"/>
    <property type="match status" value="1"/>
</dbReference>
<keyword evidence="5" id="KW-1185">Reference proteome</keyword>
<dbReference type="InterPro" id="IPR050739">
    <property type="entry name" value="MFP"/>
</dbReference>
<evidence type="ECO:0000256" key="3">
    <source>
        <dbReference type="SAM" id="Phobius"/>
    </source>
</evidence>
<feature type="transmembrane region" description="Helical" evidence="3">
    <location>
        <begin position="35"/>
        <end position="55"/>
    </location>
</feature>
<feature type="coiled-coil region" evidence="1">
    <location>
        <begin position="216"/>
        <end position="250"/>
    </location>
</feature>
<feature type="compositionally biased region" description="Basic and acidic residues" evidence="2">
    <location>
        <begin position="444"/>
        <end position="461"/>
    </location>
</feature>
<proteinExistence type="predicted"/>
<name>A0ABU3GS94_9SPHI</name>
<dbReference type="RefSeq" id="WP_311949304.1">
    <property type="nucleotide sequence ID" value="NZ_JAVLVU010000001.1"/>
</dbReference>
<feature type="region of interest" description="Disordered" evidence="2">
    <location>
        <begin position="441"/>
        <end position="461"/>
    </location>
</feature>
<evidence type="ECO:0000256" key="2">
    <source>
        <dbReference type="SAM" id="MobiDB-lite"/>
    </source>
</evidence>
<reference evidence="5" key="1">
    <citation type="submission" date="2023-07" db="EMBL/GenBank/DDBJ databases">
        <title>Functional and genomic diversity of the sorghum phyllosphere microbiome.</title>
        <authorList>
            <person name="Shade A."/>
        </authorList>
    </citation>
    <scope>NUCLEOTIDE SEQUENCE [LARGE SCALE GENOMIC DNA]</scope>
    <source>
        <strain evidence="5">SORGH_AS_0422</strain>
    </source>
</reference>
<dbReference type="Proteomes" id="UP001258315">
    <property type="component" value="Unassembled WGS sequence"/>
</dbReference>
<evidence type="ECO:0000313" key="4">
    <source>
        <dbReference type="EMBL" id="MDT3402644.1"/>
    </source>
</evidence>
<keyword evidence="1" id="KW-0175">Coiled coil</keyword>
<gene>
    <name evidence="4" type="ORF">QE417_001716</name>
</gene>
<feature type="coiled-coil region" evidence="1">
    <location>
        <begin position="143"/>
        <end position="177"/>
    </location>
</feature>
<keyword evidence="3" id="KW-0812">Transmembrane</keyword>
<keyword evidence="3" id="KW-0472">Membrane</keyword>
<organism evidence="4 5">
    <name type="scientific">Mucilaginibacter terrae</name>
    <dbReference type="NCBI Taxonomy" id="1955052"/>
    <lineage>
        <taxon>Bacteria</taxon>
        <taxon>Pseudomonadati</taxon>
        <taxon>Bacteroidota</taxon>
        <taxon>Sphingobacteriia</taxon>
        <taxon>Sphingobacteriales</taxon>
        <taxon>Sphingobacteriaceae</taxon>
        <taxon>Mucilaginibacter</taxon>
    </lineage>
</organism>
<sequence>MIMHKNPTYIEQIHNWEELSVRSCEKILPAKGARLLGRILMILLVLFIIILLLPWRQTIPGRGTVTALRPQDRPQTVQNQIGGRIERWAVSEGQEVKKGDTILVISETSQSYFDPEYPQRLSEQLQAKRGSDTANLQKIRATKAQIEALNKGLRFQLQAAENKVKQAQNYVDIDQADLVAVQNFFNTSKARLDRYEQGYKNGLFSLTDIETRRLKLQEDRAKVISQENKLNNSKQNLLNARIDLDNIKAKYQETYAKALSDLGSALSGRAGVQGDIAKLRNDIANLNVRRNLYAVRAPQSGFVVKTMKAGIGENIKEGESVATLQPKNPQVAAEIYVSAMDVPLILDTSDVRLQFEGWPSIQFSGWPSVAVGTFAGKVFSIDKVSSSGGKYRLLVKQQYPVPANDEQWPEQLRQGSGVYARVILRSVPLWYEIWRQLNGFPPSLEKEPEDGKGKDSEKEKK</sequence>
<protein>
    <submittedName>
        <fullName evidence="4">Adhesin transport system membrane fusion protein</fullName>
    </submittedName>
</protein>
<accession>A0ABU3GS94</accession>
<comment type="caution">
    <text evidence="4">The sequence shown here is derived from an EMBL/GenBank/DDBJ whole genome shotgun (WGS) entry which is preliminary data.</text>
</comment>
<dbReference type="Gene3D" id="2.40.50.100">
    <property type="match status" value="1"/>
</dbReference>
<evidence type="ECO:0000256" key="1">
    <source>
        <dbReference type="SAM" id="Coils"/>
    </source>
</evidence>
<evidence type="ECO:0000313" key="5">
    <source>
        <dbReference type="Proteomes" id="UP001258315"/>
    </source>
</evidence>
<dbReference type="SUPFAM" id="SSF111369">
    <property type="entry name" value="HlyD-like secretion proteins"/>
    <property type="match status" value="1"/>
</dbReference>
<keyword evidence="3" id="KW-1133">Transmembrane helix</keyword>
<dbReference type="EMBL" id="JAVLVU010000001">
    <property type="protein sequence ID" value="MDT3402644.1"/>
    <property type="molecule type" value="Genomic_DNA"/>
</dbReference>